<evidence type="ECO:0008006" key="3">
    <source>
        <dbReference type="Google" id="ProtNLM"/>
    </source>
</evidence>
<comment type="caution">
    <text evidence="1">The sequence shown here is derived from an EMBL/GenBank/DDBJ whole genome shotgun (WGS) entry which is preliminary data.</text>
</comment>
<sequence>MKDIEKYRQRMIALASHSSMVDSDVIKASTELDSLINQYQSQTRYYKKQ</sequence>
<dbReference type="GO" id="GO:0043937">
    <property type="term" value="P:regulation of sporulation"/>
    <property type="evidence" value="ECO:0007669"/>
    <property type="project" value="InterPro"/>
</dbReference>
<evidence type="ECO:0000313" key="1">
    <source>
        <dbReference type="EMBL" id="PQD93886.1"/>
    </source>
</evidence>
<dbReference type="SUPFAM" id="SSF140500">
    <property type="entry name" value="BAS1536-like"/>
    <property type="match status" value="1"/>
</dbReference>
<dbReference type="EMBL" id="PKOZ01000019">
    <property type="protein sequence ID" value="PQD93886.1"/>
    <property type="molecule type" value="Genomic_DNA"/>
</dbReference>
<dbReference type="InterPro" id="IPR037208">
    <property type="entry name" value="Spo0E-like_sf"/>
</dbReference>
<gene>
    <name evidence="1" type="ORF">CYL18_17550</name>
</gene>
<dbReference type="Gene3D" id="4.10.280.10">
    <property type="entry name" value="Helix-loop-helix DNA-binding domain"/>
    <property type="match status" value="1"/>
</dbReference>
<reference evidence="1 2" key="1">
    <citation type="submission" date="2017-12" db="EMBL/GenBank/DDBJ databases">
        <title>Taxonomic description and draft genome of Pradoshia cofamensis Gen. nov., sp. nov., a thermotolerant bacillale isolated from anterior gut of earthworm Eisenia fetida.</title>
        <authorList>
            <person name="Saha T."/>
            <person name="Chakraborty R."/>
        </authorList>
    </citation>
    <scope>NUCLEOTIDE SEQUENCE [LARGE SCALE GENOMIC DNA]</scope>
    <source>
        <strain evidence="1 2">EAG3</strain>
    </source>
</reference>
<name>A0A2S7MVU7_9BACI</name>
<dbReference type="InterPro" id="IPR018540">
    <property type="entry name" value="Spo0E-like"/>
</dbReference>
<protein>
    <recommendedName>
        <fullName evidence="3">Spo0E family sporulation regulatory protein-aspartic acid phosphatase</fullName>
    </recommendedName>
</protein>
<accession>A0A2S7MVU7</accession>
<dbReference type="AlphaFoldDB" id="A0A2S7MVU7"/>
<dbReference type="InterPro" id="IPR036638">
    <property type="entry name" value="HLH_DNA-bd_sf"/>
</dbReference>
<proteinExistence type="predicted"/>
<dbReference type="Proteomes" id="UP000239663">
    <property type="component" value="Unassembled WGS sequence"/>
</dbReference>
<keyword evidence="2" id="KW-1185">Reference proteome</keyword>
<evidence type="ECO:0000313" key="2">
    <source>
        <dbReference type="Proteomes" id="UP000239663"/>
    </source>
</evidence>
<dbReference type="Pfam" id="PF09388">
    <property type="entry name" value="SpoOE-like"/>
    <property type="match status" value="1"/>
</dbReference>
<dbReference type="OrthoDB" id="2649371at2"/>
<organism evidence="1 2">
    <name type="scientific">Pradoshia eiseniae</name>
    <dbReference type="NCBI Taxonomy" id="2064768"/>
    <lineage>
        <taxon>Bacteria</taxon>
        <taxon>Bacillati</taxon>
        <taxon>Bacillota</taxon>
        <taxon>Bacilli</taxon>
        <taxon>Bacillales</taxon>
        <taxon>Bacillaceae</taxon>
        <taxon>Pradoshia</taxon>
    </lineage>
</organism>
<dbReference type="GO" id="GO:0046983">
    <property type="term" value="F:protein dimerization activity"/>
    <property type="evidence" value="ECO:0007669"/>
    <property type="project" value="InterPro"/>
</dbReference>